<name>A0A9Q1G4N1_SYNKA</name>
<feature type="domain" description="DUF4614" evidence="2">
    <location>
        <begin position="73"/>
        <end position="96"/>
    </location>
</feature>
<dbReference type="InterPro" id="IPR040120">
    <property type="entry name" value="C19orf44-like"/>
</dbReference>
<dbReference type="AlphaFoldDB" id="A0A9Q1G4N1"/>
<dbReference type="InterPro" id="IPR027884">
    <property type="entry name" value="DUF4614"/>
</dbReference>
<feature type="region of interest" description="Disordered" evidence="1">
    <location>
        <begin position="90"/>
        <end position="125"/>
    </location>
</feature>
<dbReference type="PANTHER" id="PTHR22409:SF2">
    <property type="entry name" value="CHROMOSOME 19 OPEN READING FRAME 44"/>
    <property type="match status" value="1"/>
</dbReference>
<evidence type="ECO:0000313" key="4">
    <source>
        <dbReference type="Proteomes" id="UP001152622"/>
    </source>
</evidence>
<gene>
    <name evidence="3" type="ORF">SKAU_G00052250</name>
</gene>
<evidence type="ECO:0000259" key="2">
    <source>
        <dbReference type="Pfam" id="PF15391"/>
    </source>
</evidence>
<evidence type="ECO:0000313" key="3">
    <source>
        <dbReference type="EMBL" id="KAJ8374645.1"/>
    </source>
</evidence>
<dbReference type="OrthoDB" id="2151530at2759"/>
<organism evidence="3 4">
    <name type="scientific">Synaphobranchus kaupii</name>
    <name type="common">Kaup's arrowtooth eel</name>
    <dbReference type="NCBI Taxonomy" id="118154"/>
    <lineage>
        <taxon>Eukaryota</taxon>
        <taxon>Metazoa</taxon>
        <taxon>Chordata</taxon>
        <taxon>Craniata</taxon>
        <taxon>Vertebrata</taxon>
        <taxon>Euteleostomi</taxon>
        <taxon>Actinopterygii</taxon>
        <taxon>Neopterygii</taxon>
        <taxon>Teleostei</taxon>
        <taxon>Anguilliformes</taxon>
        <taxon>Synaphobranchidae</taxon>
        <taxon>Synaphobranchus</taxon>
    </lineage>
</organism>
<protein>
    <recommendedName>
        <fullName evidence="2">DUF4614 domain-containing protein</fullName>
    </recommendedName>
</protein>
<dbReference type="Pfam" id="PF15391">
    <property type="entry name" value="DUF4614"/>
    <property type="match status" value="1"/>
</dbReference>
<evidence type="ECO:0000256" key="1">
    <source>
        <dbReference type="SAM" id="MobiDB-lite"/>
    </source>
</evidence>
<dbReference type="EMBL" id="JAINUF010000002">
    <property type="protein sequence ID" value="KAJ8374645.1"/>
    <property type="molecule type" value="Genomic_DNA"/>
</dbReference>
<accession>A0A9Q1G4N1</accession>
<comment type="caution">
    <text evidence="3">The sequence shown here is derived from an EMBL/GenBank/DDBJ whole genome shotgun (WGS) entry which is preliminary data.</text>
</comment>
<keyword evidence="4" id="KW-1185">Reference proteome</keyword>
<proteinExistence type="predicted"/>
<reference evidence="3" key="1">
    <citation type="journal article" date="2023" name="Science">
        <title>Genome structures resolve the early diversification of teleost fishes.</title>
        <authorList>
            <person name="Parey E."/>
            <person name="Louis A."/>
            <person name="Montfort J."/>
            <person name="Bouchez O."/>
            <person name="Roques C."/>
            <person name="Iampietro C."/>
            <person name="Lluch J."/>
            <person name="Castinel A."/>
            <person name="Donnadieu C."/>
            <person name="Desvignes T."/>
            <person name="Floi Bucao C."/>
            <person name="Jouanno E."/>
            <person name="Wen M."/>
            <person name="Mejri S."/>
            <person name="Dirks R."/>
            <person name="Jansen H."/>
            <person name="Henkel C."/>
            <person name="Chen W.J."/>
            <person name="Zahm M."/>
            <person name="Cabau C."/>
            <person name="Klopp C."/>
            <person name="Thompson A.W."/>
            <person name="Robinson-Rechavi M."/>
            <person name="Braasch I."/>
            <person name="Lecointre G."/>
            <person name="Bobe J."/>
            <person name="Postlethwait J.H."/>
            <person name="Berthelot C."/>
            <person name="Roest Crollius H."/>
            <person name="Guiguen Y."/>
        </authorList>
    </citation>
    <scope>NUCLEOTIDE SEQUENCE</scope>
    <source>
        <strain evidence="3">WJC10195</strain>
    </source>
</reference>
<dbReference type="Proteomes" id="UP001152622">
    <property type="component" value="Chromosome 2"/>
</dbReference>
<dbReference type="PANTHER" id="PTHR22409">
    <property type="entry name" value="CHROMOSOME 19 OPEN READING FRAME 44"/>
    <property type="match status" value="1"/>
</dbReference>
<sequence>MREAGVQTQMDGLSYTWTSGFAALGPSVGMSQRGPRLQSQAMLSALRLWKPLRHTVCNCGSKQASSLFTCSSPLGPANYSYTTLEDTKEFIRSHKSPQLDSGGGPGGSASGDEGVSLHLTWSRSH</sequence>